<organism evidence="2 3">
    <name type="scientific">Streptomyces griseoruber</name>
    <dbReference type="NCBI Taxonomy" id="1943"/>
    <lineage>
        <taxon>Bacteria</taxon>
        <taxon>Bacillati</taxon>
        <taxon>Actinomycetota</taxon>
        <taxon>Actinomycetes</taxon>
        <taxon>Kitasatosporales</taxon>
        <taxon>Streptomycetaceae</taxon>
        <taxon>Streptomyces</taxon>
    </lineage>
</organism>
<name>A0A101SXU4_9ACTN</name>
<keyword evidence="1" id="KW-0812">Transmembrane</keyword>
<proteinExistence type="predicted"/>
<keyword evidence="3" id="KW-1185">Reference proteome</keyword>
<feature type="transmembrane region" description="Helical" evidence="1">
    <location>
        <begin position="88"/>
        <end position="110"/>
    </location>
</feature>
<comment type="caution">
    <text evidence="2">The sequence shown here is derived from an EMBL/GenBank/DDBJ whole genome shotgun (WGS) entry which is preliminary data.</text>
</comment>
<evidence type="ECO:0000313" key="2">
    <source>
        <dbReference type="EMBL" id="KUN82146.1"/>
    </source>
</evidence>
<protein>
    <submittedName>
        <fullName evidence="2">Uncharacterized protein</fullName>
    </submittedName>
</protein>
<dbReference type="AlphaFoldDB" id="A0A101SXU4"/>
<dbReference type="EMBL" id="LMWW01000033">
    <property type="protein sequence ID" value="KUN82146.1"/>
    <property type="molecule type" value="Genomic_DNA"/>
</dbReference>
<dbReference type="STRING" id="1943.AQJ64_20530"/>
<evidence type="ECO:0000313" key="3">
    <source>
        <dbReference type="Proteomes" id="UP000052982"/>
    </source>
</evidence>
<gene>
    <name evidence="2" type="ORF">AQJ64_20530</name>
</gene>
<reference evidence="2 3" key="1">
    <citation type="submission" date="2015-10" db="EMBL/GenBank/DDBJ databases">
        <title>Draft genome sequence of Streptomyces griseoruber DSM 40281, type strain for the species Streptomyces griseoruber.</title>
        <authorList>
            <person name="Ruckert C."/>
            <person name="Winkler A."/>
            <person name="Kalinowski J."/>
            <person name="Kampfer P."/>
            <person name="Glaeser S."/>
        </authorList>
    </citation>
    <scope>NUCLEOTIDE SEQUENCE [LARGE SCALE GENOMIC DNA]</scope>
    <source>
        <strain evidence="2 3">DSM 40281</strain>
    </source>
</reference>
<dbReference type="RefSeq" id="WP_055633009.1">
    <property type="nucleotide sequence ID" value="NZ_KQ948769.1"/>
</dbReference>
<dbReference type="OrthoDB" id="4337793at2"/>
<sequence length="247" mass="25432">MPGQRHEKPDGYDGTDALMAAITGAPLPEEARADPALLAAHRSATADVAVLREQLGLIAAALTEPVGEPAPRTVVRPLRRPRARLRPFALRAVGAAAAGALVFGAGWVVVQIGHGVAGVQSSSDSGAKAASGAENAGGPLGDPGYLACVRLVVEGDVTAVQAVAGTDEARITLRVTRSYKPEKAPREVRFVLARDMDPLVARGDHVLVALPKGSSSPDVWAVGERDIAPERTALARTLPLSAGTACE</sequence>
<keyword evidence="1" id="KW-0472">Membrane</keyword>
<evidence type="ECO:0000256" key="1">
    <source>
        <dbReference type="SAM" id="Phobius"/>
    </source>
</evidence>
<keyword evidence="1" id="KW-1133">Transmembrane helix</keyword>
<dbReference type="Proteomes" id="UP000052982">
    <property type="component" value="Unassembled WGS sequence"/>
</dbReference>
<accession>A0A101SXU4</accession>